<keyword evidence="9 13" id="KW-0460">Magnesium</keyword>
<dbReference type="InterPro" id="IPR011037">
    <property type="entry name" value="Pyrv_Knase-like_insert_dom_sf"/>
</dbReference>
<dbReference type="NCBIfam" id="NF004978">
    <property type="entry name" value="PRK06354.1"/>
    <property type="match status" value="1"/>
</dbReference>
<evidence type="ECO:0000259" key="15">
    <source>
        <dbReference type="Pfam" id="PF02887"/>
    </source>
</evidence>
<keyword evidence="17" id="KW-1185">Reference proteome</keyword>
<evidence type="ECO:0000256" key="2">
    <source>
        <dbReference type="ARBA" id="ARBA00008663"/>
    </source>
</evidence>
<comment type="similarity">
    <text evidence="2 13">Belongs to the pyruvate kinase family.</text>
</comment>
<proteinExistence type="inferred from homology"/>
<evidence type="ECO:0000256" key="4">
    <source>
        <dbReference type="ARBA" id="ARBA00022679"/>
    </source>
</evidence>
<dbReference type="NCBIfam" id="NF004886">
    <property type="entry name" value="PRK06247.1"/>
    <property type="match status" value="1"/>
</dbReference>
<dbReference type="UniPathway" id="UPA00109">
    <property type="reaction ID" value="UER00188"/>
</dbReference>
<dbReference type="AlphaFoldDB" id="A0A2A4I082"/>
<evidence type="ECO:0000256" key="10">
    <source>
        <dbReference type="ARBA" id="ARBA00023152"/>
    </source>
</evidence>
<dbReference type="GO" id="GO:0004743">
    <property type="term" value="F:pyruvate kinase activity"/>
    <property type="evidence" value="ECO:0007669"/>
    <property type="project" value="UniProtKB-UniRule"/>
</dbReference>
<dbReference type="SUPFAM" id="SSF52935">
    <property type="entry name" value="PK C-terminal domain-like"/>
    <property type="match status" value="1"/>
</dbReference>
<evidence type="ECO:0000313" key="16">
    <source>
        <dbReference type="EMBL" id="PCG10034.1"/>
    </source>
</evidence>
<dbReference type="SUPFAM" id="SSF50800">
    <property type="entry name" value="PK beta-barrel domain-like"/>
    <property type="match status" value="1"/>
</dbReference>
<dbReference type="GO" id="GO:0030955">
    <property type="term" value="F:potassium ion binding"/>
    <property type="evidence" value="ECO:0007669"/>
    <property type="project" value="UniProtKB-UniRule"/>
</dbReference>
<dbReference type="EMBL" id="NWVD01000001">
    <property type="protein sequence ID" value="PCG10034.1"/>
    <property type="molecule type" value="Genomic_DNA"/>
</dbReference>
<evidence type="ECO:0000256" key="5">
    <source>
        <dbReference type="ARBA" id="ARBA00022723"/>
    </source>
</evidence>
<evidence type="ECO:0000256" key="1">
    <source>
        <dbReference type="ARBA" id="ARBA00004997"/>
    </source>
</evidence>
<dbReference type="Gene3D" id="3.20.20.60">
    <property type="entry name" value="Phosphoenolpyruvate-binding domains"/>
    <property type="match status" value="1"/>
</dbReference>
<dbReference type="InterPro" id="IPR015793">
    <property type="entry name" value="Pyrv_Knase_brl"/>
</dbReference>
<dbReference type="InterPro" id="IPR015813">
    <property type="entry name" value="Pyrv/PenolPyrv_kinase-like_dom"/>
</dbReference>
<keyword evidence="8" id="KW-0067">ATP-binding</keyword>
<dbReference type="GO" id="GO:0000287">
    <property type="term" value="F:magnesium ion binding"/>
    <property type="evidence" value="ECO:0007669"/>
    <property type="project" value="UniProtKB-UniRule"/>
</dbReference>
<dbReference type="PANTHER" id="PTHR11817">
    <property type="entry name" value="PYRUVATE KINASE"/>
    <property type="match status" value="1"/>
</dbReference>
<protein>
    <recommendedName>
        <fullName evidence="3 12">Pyruvate kinase</fullName>
        <ecNumber evidence="3 12">2.7.1.40</ecNumber>
    </recommendedName>
</protein>
<dbReference type="FunFam" id="2.40.33.10:FF:000001">
    <property type="entry name" value="Pyruvate kinase"/>
    <property type="match status" value="1"/>
</dbReference>
<organism evidence="16 17">
    <name type="scientific">Sphingomonas ginsenosidimutans</name>
    <dbReference type="NCBI Taxonomy" id="862134"/>
    <lineage>
        <taxon>Bacteria</taxon>
        <taxon>Pseudomonadati</taxon>
        <taxon>Pseudomonadota</taxon>
        <taxon>Alphaproteobacteria</taxon>
        <taxon>Sphingomonadales</taxon>
        <taxon>Sphingomonadaceae</taxon>
        <taxon>Sphingomonas</taxon>
    </lineage>
</organism>
<dbReference type="InterPro" id="IPR001697">
    <property type="entry name" value="Pyr_Knase"/>
</dbReference>
<dbReference type="EC" id="2.7.1.40" evidence="3 12"/>
<dbReference type="Gene3D" id="2.40.33.10">
    <property type="entry name" value="PK beta-barrel domain-like"/>
    <property type="match status" value="1"/>
</dbReference>
<feature type="domain" description="Pyruvate kinase barrel" evidence="14">
    <location>
        <begin position="26"/>
        <end position="343"/>
    </location>
</feature>
<evidence type="ECO:0000256" key="3">
    <source>
        <dbReference type="ARBA" id="ARBA00012142"/>
    </source>
</evidence>
<dbReference type="Pfam" id="PF00224">
    <property type="entry name" value="PK"/>
    <property type="match status" value="1"/>
</dbReference>
<keyword evidence="11 16" id="KW-0670">Pyruvate</keyword>
<comment type="pathway">
    <text evidence="1 13">Carbohydrate degradation; glycolysis; pyruvate from D-glyceraldehyde 3-phosphate: step 5/5.</text>
</comment>
<comment type="caution">
    <text evidence="16">The sequence shown here is derived from an EMBL/GenBank/DDBJ whole genome shotgun (WGS) entry which is preliminary data.</text>
</comment>
<sequence>MTLDPQNARPTGIDPTGTETVLPRSRKVRVLATLGPASDTPEMIATLFQAGADAFRINMSHGDQESKKAIIAAIRSLEERFNRPSTILADLQGPKLRVGKFADGRVTLATGSTFTLDHDTAPGDATRVRLPHREIFAAIEPGARLLLDDGKLVLRVTDHNADRIVTTVEVGGPLSDNKGLNVPDVVVPMAALTEKDRSDLAFAVDQGVDWIALSFVQRPEDLAEARKLIEGRAALLAKIEKPAAIERLDEIVELCDGVMVARGDLGVELPPQSVPPLQKRIVETARRMGRPVVVATQMLESMIVSPSPTRAEVSDVATAIYDGADAIMLSAESAAGQWPVESVAMMNAIGDAVERDPMHGDRVHFTVTRPDPTTADALAEAAKNIAETVSASAIICFTTSGSTARRISRERPGVPILVLTPSKDTARRLGLLWGTHNVNTRDVESFEEMVAKAKRIALRQGIAKAGDSVIVMAGVPFRTPGSTNVLHVVRIVGDELKDYRGPDAR</sequence>
<dbReference type="GO" id="GO:0016301">
    <property type="term" value="F:kinase activity"/>
    <property type="evidence" value="ECO:0007669"/>
    <property type="project" value="UniProtKB-KW"/>
</dbReference>
<comment type="catalytic activity">
    <reaction evidence="13">
        <text>pyruvate + ATP = phosphoenolpyruvate + ADP + H(+)</text>
        <dbReference type="Rhea" id="RHEA:18157"/>
        <dbReference type="ChEBI" id="CHEBI:15361"/>
        <dbReference type="ChEBI" id="CHEBI:15378"/>
        <dbReference type="ChEBI" id="CHEBI:30616"/>
        <dbReference type="ChEBI" id="CHEBI:58702"/>
        <dbReference type="ChEBI" id="CHEBI:456216"/>
        <dbReference type="EC" id="2.7.1.40"/>
    </reaction>
</comment>
<dbReference type="NCBIfam" id="TIGR01064">
    <property type="entry name" value="pyruv_kin"/>
    <property type="match status" value="1"/>
</dbReference>
<gene>
    <name evidence="16" type="primary">pyk</name>
    <name evidence="16" type="ORF">COA17_00755</name>
</gene>
<keyword evidence="6" id="KW-0547">Nucleotide-binding</keyword>
<evidence type="ECO:0000256" key="7">
    <source>
        <dbReference type="ARBA" id="ARBA00022777"/>
    </source>
</evidence>
<dbReference type="InterPro" id="IPR015806">
    <property type="entry name" value="Pyrv_Knase_insert_dom_sf"/>
</dbReference>
<dbReference type="SUPFAM" id="SSF51621">
    <property type="entry name" value="Phosphoenolpyruvate/pyruvate domain"/>
    <property type="match status" value="1"/>
</dbReference>
<evidence type="ECO:0000256" key="11">
    <source>
        <dbReference type="ARBA" id="ARBA00023317"/>
    </source>
</evidence>
<dbReference type="Gene3D" id="3.40.1380.20">
    <property type="entry name" value="Pyruvate kinase, C-terminal domain"/>
    <property type="match status" value="1"/>
</dbReference>
<evidence type="ECO:0000256" key="9">
    <source>
        <dbReference type="ARBA" id="ARBA00022842"/>
    </source>
</evidence>
<evidence type="ECO:0000259" key="14">
    <source>
        <dbReference type="Pfam" id="PF00224"/>
    </source>
</evidence>
<accession>A0A2A4I082</accession>
<evidence type="ECO:0000256" key="12">
    <source>
        <dbReference type="NCBIfam" id="TIGR01064"/>
    </source>
</evidence>
<keyword evidence="5" id="KW-0479">Metal-binding</keyword>
<dbReference type="Proteomes" id="UP000218784">
    <property type="component" value="Unassembled WGS sequence"/>
</dbReference>
<dbReference type="InterPro" id="IPR040442">
    <property type="entry name" value="Pyrv_kinase-like_dom_sf"/>
</dbReference>
<reference evidence="16 17" key="1">
    <citation type="submission" date="2017-09" db="EMBL/GenBank/DDBJ databases">
        <title>Sphingomonas ginsenosidimutans KACC 14949, whole genome shotgun sequence.</title>
        <authorList>
            <person name="Feng G."/>
            <person name="Zhu H."/>
        </authorList>
    </citation>
    <scope>NUCLEOTIDE SEQUENCE [LARGE SCALE GENOMIC DNA]</scope>
    <source>
        <strain evidence="16 17">KACC 14949</strain>
    </source>
</reference>
<name>A0A2A4I082_9SPHN</name>
<evidence type="ECO:0000256" key="13">
    <source>
        <dbReference type="RuleBase" id="RU000504"/>
    </source>
</evidence>
<evidence type="ECO:0000256" key="8">
    <source>
        <dbReference type="ARBA" id="ARBA00022840"/>
    </source>
</evidence>
<dbReference type="RefSeq" id="WP_066484248.1">
    <property type="nucleotide sequence ID" value="NZ_JAIEOT010000055.1"/>
</dbReference>
<keyword evidence="10 13" id="KW-0324">Glycolysis</keyword>
<evidence type="ECO:0000313" key="17">
    <source>
        <dbReference type="Proteomes" id="UP000218784"/>
    </source>
</evidence>
<keyword evidence="7 13" id="KW-0418">Kinase</keyword>
<dbReference type="GO" id="GO:0005524">
    <property type="term" value="F:ATP binding"/>
    <property type="evidence" value="ECO:0007669"/>
    <property type="project" value="UniProtKB-KW"/>
</dbReference>
<evidence type="ECO:0000256" key="6">
    <source>
        <dbReference type="ARBA" id="ARBA00022741"/>
    </source>
</evidence>
<dbReference type="Pfam" id="PF02887">
    <property type="entry name" value="PK_C"/>
    <property type="match status" value="1"/>
</dbReference>
<dbReference type="PRINTS" id="PR01050">
    <property type="entry name" value="PYRUVTKNASE"/>
</dbReference>
<dbReference type="InterPro" id="IPR036918">
    <property type="entry name" value="Pyrv_Knase_C_sf"/>
</dbReference>
<dbReference type="NCBIfam" id="NF004491">
    <property type="entry name" value="PRK05826.1"/>
    <property type="match status" value="1"/>
</dbReference>
<dbReference type="InterPro" id="IPR015795">
    <property type="entry name" value="Pyrv_Knase_C"/>
</dbReference>
<keyword evidence="4 13" id="KW-0808">Transferase</keyword>
<feature type="domain" description="Pyruvate kinase C-terminal" evidence="15">
    <location>
        <begin position="376"/>
        <end position="489"/>
    </location>
</feature>